<accession>A0A1B0GHD7</accession>
<proteinExistence type="predicted"/>
<dbReference type="VEuPathDB" id="VectorBase:LLOJ001221"/>
<evidence type="ECO:0000313" key="2">
    <source>
        <dbReference type="Proteomes" id="UP000092461"/>
    </source>
</evidence>
<dbReference type="Proteomes" id="UP000092461">
    <property type="component" value="Unassembled WGS sequence"/>
</dbReference>
<dbReference type="InterPro" id="IPR016181">
    <property type="entry name" value="Acyl_CoA_acyltransferase"/>
</dbReference>
<dbReference type="VEuPathDB" id="VectorBase:LLONM1_007804"/>
<sequence length="237" mass="27078">MPWERPESVTFPQVWTTFVARDPDSGLNVKYRIEDIREDRFDEVLDLMANVFLKDEVTCVSLDLINDPDFNGRNFWLEILNKKISVICFKEGSDEICGFNLLEVLEKDVEEPEPEFKSKKVQDLLKVMNFVKAKADTYNRHGVDKFLHAMGLLVMPKYRGLGLATEILKARVPLGKALGLQLTGTVFTGIGSQRTAAKAGFIEDYSVLYEDLKNKEPFVDFPNISTPKMKFMSLRLD</sequence>
<organism evidence="1 2">
    <name type="scientific">Lutzomyia longipalpis</name>
    <name type="common">Sand fly</name>
    <dbReference type="NCBI Taxonomy" id="7200"/>
    <lineage>
        <taxon>Eukaryota</taxon>
        <taxon>Metazoa</taxon>
        <taxon>Ecdysozoa</taxon>
        <taxon>Arthropoda</taxon>
        <taxon>Hexapoda</taxon>
        <taxon>Insecta</taxon>
        <taxon>Pterygota</taxon>
        <taxon>Neoptera</taxon>
        <taxon>Endopterygota</taxon>
        <taxon>Diptera</taxon>
        <taxon>Nematocera</taxon>
        <taxon>Psychodoidea</taxon>
        <taxon>Psychodidae</taxon>
        <taxon>Lutzomyia</taxon>
        <taxon>Lutzomyia</taxon>
    </lineage>
</organism>
<evidence type="ECO:0000313" key="1">
    <source>
        <dbReference type="EnsemblMetazoa" id="LLOJ001221-PA"/>
    </source>
</evidence>
<dbReference type="AlphaFoldDB" id="A0A1B0GHD7"/>
<name>A0A1B0GHD7_LUTLO</name>
<reference evidence="1" key="1">
    <citation type="submission" date="2020-05" db="UniProtKB">
        <authorList>
            <consortium name="EnsemblMetazoa"/>
        </authorList>
    </citation>
    <scope>IDENTIFICATION</scope>
    <source>
        <strain evidence="1">Jacobina</strain>
    </source>
</reference>
<dbReference type="PANTHER" id="PTHR20905">
    <property type="entry name" value="N-ACETYLTRANSFERASE-RELATED"/>
    <property type="match status" value="1"/>
</dbReference>
<evidence type="ECO:0008006" key="3">
    <source>
        <dbReference type="Google" id="ProtNLM"/>
    </source>
</evidence>
<dbReference type="SUPFAM" id="SSF55729">
    <property type="entry name" value="Acyl-CoA N-acyltransferases (Nat)"/>
    <property type="match status" value="1"/>
</dbReference>
<dbReference type="GO" id="GO:0008080">
    <property type="term" value="F:N-acetyltransferase activity"/>
    <property type="evidence" value="ECO:0007669"/>
    <property type="project" value="TreeGrafter"/>
</dbReference>
<dbReference type="EnsemblMetazoa" id="LLOJ001221-RA">
    <property type="protein sequence ID" value="LLOJ001221-PA"/>
    <property type="gene ID" value="LLOJ001221"/>
</dbReference>
<protein>
    <recommendedName>
        <fullName evidence="3">N-acetyltransferase domain-containing protein</fullName>
    </recommendedName>
</protein>
<dbReference type="EMBL" id="AJWK01004477">
    <property type="status" value="NOT_ANNOTATED_CDS"/>
    <property type="molecule type" value="Genomic_DNA"/>
</dbReference>
<dbReference type="PANTHER" id="PTHR20905:SF32">
    <property type="entry name" value="ARYLALKYLAMINE N-ACETYLTRANSFERASE-LIKE 7, ISOFORM A"/>
    <property type="match status" value="1"/>
</dbReference>
<keyword evidence="2" id="KW-1185">Reference proteome</keyword>
<dbReference type="Gene3D" id="3.40.630.30">
    <property type="match status" value="1"/>
</dbReference>